<accession>A0A4R1F880</accession>
<evidence type="ECO:0000313" key="2">
    <source>
        <dbReference type="EMBL" id="TCJ88932.1"/>
    </source>
</evidence>
<comment type="caution">
    <text evidence="2">The sequence shown here is derived from an EMBL/GenBank/DDBJ whole genome shotgun (WGS) entry which is preliminary data.</text>
</comment>
<evidence type="ECO:0000259" key="1">
    <source>
        <dbReference type="Pfam" id="PF13682"/>
    </source>
</evidence>
<organism evidence="2 3">
    <name type="scientific">Cocleimonas flava</name>
    <dbReference type="NCBI Taxonomy" id="634765"/>
    <lineage>
        <taxon>Bacteria</taxon>
        <taxon>Pseudomonadati</taxon>
        <taxon>Pseudomonadota</taxon>
        <taxon>Gammaproteobacteria</taxon>
        <taxon>Thiotrichales</taxon>
        <taxon>Thiotrichaceae</taxon>
        <taxon>Cocleimonas</taxon>
    </lineage>
</organism>
<dbReference type="OrthoDB" id="9808588at2"/>
<gene>
    <name evidence="2" type="ORF">EV695_0792</name>
</gene>
<sequence>MNKEHIIKSLQQAKPDHIEWIKQGYKLVKGVPEDQVKKPVDCKACAFGKWYQEEGFKLVNIPQLKEIDTLHEEIHKAYTSLYYITFDRRKKARSTLITADEVEVPVDETPFRMKKLKDLEKKTVTMIRALNTIEKKVDAMQDQDFDNGWLN</sequence>
<dbReference type="Proteomes" id="UP000294887">
    <property type="component" value="Unassembled WGS sequence"/>
</dbReference>
<dbReference type="InterPro" id="IPR025991">
    <property type="entry name" value="Chemoreceptor_zinc-bind_dom"/>
</dbReference>
<dbReference type="Pfam" id="PF13682">
    <property type="entry name" value="CZB"/>
    <property type="match status" value="1"/>
</dbReference>
<dbReference type="Gene3D" id="1.20.120.30">
    <property type="entry name" value="Aspartate receptor, ligand-binding domain"/>
    <property type="match status" value="1"/>
</dbReference>
<dbReference type="EMBL" id="SMFQ01000002">
    <property type="protein sequence ID" value="TCJ88932.1"/>
    <property type="molecule type" value="Genomic_DNA"/>
</dbReference>
<keyword evidence="3" id="KW-1185">Reference proteome</keyword>
<evidence type="ECO:0000313" key="3">
    <source>
        <dbReference type="Proteomes" id="UP000294887"/>
    </source>
</evidence>
<dbReference type="RefSeq" id="WP_131904600.1">
    <property type="nucleotide sequence ID" value="NZ_BAAAFU010000008.1"/>
</dbReference>
<feature type="domain" description="Chemoreceptor zinc-binding" evidence="1">
    <location>
        <begin position="17"/>
        <end position="77"/>
    </location>
</feature>
<dbReference type="AlphaFoldDB" id="A0A4R1F880"/>
<proteinExistence type="predicted"/>
<name>A0A4R1F880_9GAMM</name>
<keyword evidence="2" id="KW-0675">Receptor</keyword>
<reference evidence="2 3" key="1">
    <citation type="submission" date="2019-03" db="EMBL/GenBank/DDBJ databases">
        <title>Genomic Encyclopedia of Type Strains, Phase IV (KMG-IV): sequencing the most valuable type-strain genomes for metagenomic binning, comparative biology and taxonomic classification.</title>
        <authorList>
            <person name="Goeker M."/>
        </authorList>
    </citation>
    <scope>NUCLEOTIDE SEQUENCE [LARGE SCALE GENOMIC DNA]</scope>
    <source>
        <strain evidence="2 3">DSM 24830</strain>
    </source>
</reference>
<protein>
    <submittedName>
        <fullName evidence="2">Chemoreceptor zinc-binding protein</fullName>
    </submittedName>
</protein>